<gene>
    <name evidence="1" type="ORF">N3K66_005595</name>
</gene>
<organism evidence="1 2">
    <name type="scientific">Trichothecium roseum</name>
    <dbReference type="NCBI Taxonomy" id="47278"/>
    <lineage>
        <taxon>Eukaryota</taxon>
        <taxon>Fungi</taxon>
        <taxon>Dikarya</taxon>
        <taxon>Ascomycota</taxon>
        <taxon>Pezizomycotina</taxon>
        <taxon>Sordariomycetes</taxon>
        <taxon>Hypocreomycetidae</taxon>
        <taxon>Hypocreales</taxon>
        <taxon>Hypocreales incertae sedis</taxon>
        <taxon>Trichothecium</taxon>
    </lineage>
</organism>
<keyword evidence="2" id="KW-1185">Reference proteome</keyword>
<proteinExistence type="predicted"/>
<accession>A0ACC0UZL5</accession>
<dbReference type="EMBL" id="CM047944">
    <property type="protein sequence ID" value="KAI9899134.1"/>
    <property type="molecule type" value="Genomic_DNA"/>
</dbReference>
<sequence>MAGGKTFKLNSGYEIPAIGLGTWQSKPNEVARAVEHALRHGYRHIDAAAVYDNEQEVGAGILASGVPRSEVFLTSKLWNTHHAAADVEDAVDESLRDLGTDYLDLYLVHWPVSFPRPKAEEGRVRFPIDREGDGGVHVVDVPLRETWGAMEALVRKGKVRSIGVSNFTREKCEEILEFAEIKPAVNQIEAHPYLQQPSLLAWSRSQGILVAAYSPSGNNIYNLPRALDDAEVAAAAASLRPPRTPAQLLVQWAVQRRGTVVLPKSVTPSRIEENFVHFELPEDVAARVDALDKGTRYNMPARLGVDVFGEHSREELDKARRDWIEAQKNKA</sequence>
<evidence type="ECO:0000313" key="2">
    <source>
        <dbReference type="Proteomes" id="UP001163324"/>
    </source>
</evidence>
<comment type="caution">
    <text evidence="1">The sequence shown here is derived from an EMBL/GenBank/DDBJ whole genome shotgun (WGS) entry which is preliminary data.</text>
</comment>
<dbReference type="Proteomes" id="UP001163324">
    <property type="component" value="Chromosome 5"/>
</dbReference>
<reference evidence="1" key="1">
    <citation type="submission" date="2022-10" db="EMBL/GenBank/DDBJ databases">
        <title>Complete Genome of Trichothecium roseum strain YXFP-22015, a Plant Pathogen Isolated from Citrus.</title>
        <authorList>
            <person name="Wang Y."/>
            <person name="Zhu L."/>
        </authorList>
    </citation>
    <scope>NUCLEOTIDE SEQUENCE</scope>
    <source>
        <strain evidence="1">YXFP-22015</strain>
    </source>
</reference>
<name>A0ACC0UZL5_9HYPO</name>
<evidence type="ECO:0000313" key="1">
    <source>
        <dbReference type="EMBL" id="KAI9899134.1"/>
    </source>
</evidence>
<protein>
    <submittedName>
        <fullName evidence="1">Uncharacterized protein</fullName>
    </submittedName>
</protein>